<proteinExistence type="evidence at transcript level"/>
<dbReference type="InterPro" id="IPR036880">
    <property type="entry name" value="Kunitz_BPTI_sf"/>
</dbReference>
<protein>
    <submittedName>
        <fullName evidence="3">Putative secreted protein</fullName>
    </submittedName>
</protein>
<evidence type="ECO:0000256" key="1">
    <source>
        <dbReference type="SAM" id="SignalP"/>
    </source>
</evidence>
<accession>V5H2D1</accession>
<feature type="domain" description="BPTI/Kunitz inhibitor" evidence="2">
    <location>
        <begin position="25"/>
        <end position="80"/>
    </location>
</feature>
<dbReference type="GO" id="GO:0004867">
    <property type="term" value="F:serine-type endopeptidase inhibitor activity"/>
    <property type="evidence" value="ECO:0007669"/>
    <property type="project" value="InterPro"/>
</dbReference>
<evidence type="ECO:0000259" key="2">
    <source>
        <dbReference type="PROSITE" id="PS50279"/>
    </source>
</evidence>
<name>V5H2D1_IXORI</name>
<sequence>MKLLLIAVVISIHASGILTTAEAQCTPRYNGGYGGSGGRNVEPKWTFNPHTNKCEQVMTHGHCDPSRNCFPSADECESDCDSTMKGVDKV</sequence>
<organism evidence="3">
    <name type="scientific">Ixodes ricinus</name>
    <name type="common">Common tick</name>
    <name type="synonym">Acarus ricinus</name>
    <dbReference type="NCBI Taxonomy" id="34613"/>
    <lineage>
        <taxon>Eukaryota</taxon>
        <taxon>Metazoa</taxon>
        <taxon>Ecdysozoa</taxon>
        <taxon>Arthropoda</taxon>
        <taxon>Chelicerata</taxon>
        <taxon>Arachnida</taxon>
        <taxon>Acari</taxon>
        <taxon>Parasitiformes</taxon>
        <taxon>Ixodida</taxon>
        <taxon>Ixodoidea</taxon>
        <taxon>Ixodidae</taxon>
        <taxon>Ixodinae</taxon>
        <taxon>Ixodes</taxon>
    </lineage>
</organism>
<keyword evidence="1" id="KW-0732">Signal</keyword>
<dbReference type="EMBL" id="GANP01007328">
    <property type="protein sequence ID" value="JAB77140.1"/>
    <property type="molecule type" value="mRNA"/>
</dbReference>
<dbReference type="SUPFAM" id="SSF57362">
    <property type="entry name" value="BPTI-like"/>
    <property type="match status" value="1"/>
</dbReference>
<dbReference type="AlphaFoldDB" id="V5H2D1"/>
<dbReference type="Gene3D" id="4.10.410.10">
    <property type="entry name" value="Pancreatic trypsin inhibitor Kunitz domain"/>
    <property type="match status" value="1"/>
</dbReference>
<feature type="signal peptide" evidence="1">
    <location>
        <begin position="1"/>
        <end position="23"/>
    </location>
</feature>
<dbReference type="PROSITE" id="PS50279">
    <property type="entry name" value="BPTI_KUNITZ_2"/>
    <property type="match status" value="1"/>
</dbReference>
<dbReference type="Pfam" id="PF00014">
    <property type="entry name" value="Kunitz_BPTI"/>
    <property type="match status" value="1"/>
</dbReference>
<dbReference type="InterPro" id="IPR002223">
    <property type="entry name" value="Kunitz_BPTI"/>
</dbReference>
<evidence type="ECO:0000313" key="3">
    <source>
        <dbReference type="EMBL" id="JAB77140.1"/>
    </source>
</evidence>
<reference evidence="3" key="1">
    <citation type="journal article" date="2015" name="Sci. Rep.">
        <title>Tissue- and time-dependent transcription in Ixodes ricinus salivary glands and midguts when blood feeding on the vertebrate host.</title>
        <authorList>
            <person name="Kotsyfakis M."/>
            <person name="Schwarz A."/>
            <person name="Erhart J."/>
            <person name="Ribeiro J.M."/>
        </authorList>
    </citation>
    <scope>NUCLEOTIDE SEQUENCE</scope>
    <source>
        <tissue evidence="3">Salivary gland and midgut</tissue>
    </source>
</reference>
<feature type="chain" id="PRO_5004734186" evidence="1">
    <location>
        <begin position="24"/>
        <end position="90"/>
    </location>
</feature>